<accession>A0A645E9Q9</accession>
<organism evidence="1">
    <name type="scientific">bioreactor metagenome</name>
    <dbReference type="NCBI Taxonomy" id="1076179"/>
    <lineage>
        <taxon>unclassified sequences</taxon>
        <taxon>metagenomes</taxon>
        <taxon>ecological metagenomes</taxon>
    </lineage>
</organism>
<name>A0A645E9Q9_9ZZZZ</name>
<proteinExistence type="predicted"/>
<sequence length="155" mass="16955">MSRAHCNRIARDRRAAVRRRSGEGDGGLCVARCRRTDRRRAGCDGHGHSIIARGGSAAAGISRRVGYAGQVQNNCVGSRVDICRGKRRSPSNTAVRRADCRQRAVRDGQVIIGKARHRLGEGDGHRGRLSGIKGGLGHRYRSRRSRIVNRIRLAG</sequence>
<evidence type="ECO:0000313" key="1">
    <source>
        <dbReference type="EMBL" id="MPM98540.1"/>
    </source>
</evidence>
<reference evidence="1" key="1">
    <citation type="submission" date="2019-08" db="EMBL/GenBank/DDBJ databases">
        <authorList>
            <person name="Kucharzyk K."/>
            <person name="Murdoch R.W."/>
            <person name="Higgins S."/>
            <person name="Loffler F."/>
        </authorList>
    </citation>
    <scope>NUCLEOTIDE SEQUENCE</scope>
</reference>
<comment type="caution">
    <text evidence="1">The sequence shown here is derived from an EMBL/GenBank/DDBJ whole genome shotgun (WGS) entry which is preliminary data.</text>
</comment>
<gene>
    <name evidence="1" type="ORF">SDC9_145728</name>
</gene>
<dbReference type="AlphaFoldDB" id="A0A645E9Q9"/>
<protein>
    <submittedName>
        <fullName evidence="1">Uncharacterized protein</fullName>
    </submittedName>
</protein>
<dbReference type="EMBL" id="VSSQ01044693">
    <property type="protein sequence ID" value="MPM98540.1"/>
    <property type="molecule type" value="Genomic_DNA"/>
</dbReference>